<reference evidence="6" key="1">
    <citation type="submission" date="2018-05" db="EMBL/GenBank/DDBJ databases">
        <title>Draft genome of Mucuna pruriens seed.</title>
        <authorList>
            <person name="Nnadi N.E."/>
            <person name="Vos R."/>
            <person name="Hasami M.H."/>
            <person name="Devisetty U.K."/>
            <person name="Aguiy J.C."/>
        </authorList>
    </citation>
    <scope>NUCLEOTIDE SEQUENCE [LARGE SCALE GENOMIC DNA]</scope>
    <source>
        <strain evidence="6">JCA_2017</strain>
    </source>
</reference>
<dbReference type="UniPathway" id="UPA00143"/>
<comment type="function">
    <text evidence="1">May act as a substrate-specific adapter of an E3 ubiquitin-protein ligase complex (CUL3-RBX1-BTB) which mediates the ubiquitination and subsequent proteasomal degradation of target proteins.</text>
</comment>
<dbReference type="Proteomes" id="UP000257109">
    <property type="component" value="Unassembled WGS sequence"/>
</dbReference>
<dbReference type="InterPro" id="IPR038920">
    <property type="entry name" value="At3g05675-like"/>
</dbReference>
<feature type="compositionally biased region" description="Low complexity" evidence="4">
    <location>
        <begin position="17"/>
        <end position="31"/>
    </location>
</feature>
<comment type="caution">
    <text evidence="6">The sequence shown here is derived from an EMBL/GenBank/DDBJ whole genome shotgun (WGS) entry which is preliminary data.</text>
</comment>
<feature type="domain" description="At3g05675-like ankyrin-like" evidence="5">
    <location>
        <begin position="274"/>
        <end position="484"/>
    </location>
</feature>
<evidence type="ECO:0000259" key="5">
    <source>
        <dbReference type="Pfam" id="PF25553"/>
    </source>
</evidence>
<dbReference type="PANTHER" id="PTHR31060">
    <property type="entry name" value="OSJNBA0011J08.25 PROTEIN-RELATED"/>
    <property type="match status" value="1"/>
</dbReference>
<evidence type="ECO:0000256" key="2">
    <source>
        <dbReference type="ARBA" id="ARBA00004906"/>
    </source>
</evidence>
<evidence type="ECO:0000256" key="1">
    <source>
        <dbReference type="ARBA" id="ARBA00002668"/>
    </source>
</evidence>
<feature type="region of interest" description="Disordered" evidence="4">
    <location>
        <begin position="1"/>
        <end position="32"/>
    </location>
</feature>
<evidence type="ECO:0000256" key="3">
    <source>
        <dbReference type="ARBA" id="ARBA00022786"/>
    </source>
</evidence>
<name>A0A371ID39_MUCPR</name>
<dbReference type="AlphaFoldDB" id="A0A371ID39"/>
<evidence type="ECO:0000313" key="6">
    <source>
        <dbReference type="EMBL" id="RDY12972.1"/>
    </source>
</evidence>
<dbReference type="EMBL" id="QJKJ01000370">
    <property type="protein sequence ID" value="RDY12972.1"/>
    <property type="molecule type" value="Genomic_DNA"/>
</dbReference>
<proteinExistence type="predicted"/>
<comment type="pathway">
    <text evidence="2">Protein modification; protein ubiquitination.</text>
</comment>
<accession>A0A371ID39</accession>
<dbReference type="Gene3D" id="3.30.710.10">
    <property type="entry name" value="Potassium Channel Kv1.1, Chain A"/>
    <property type="match status" value="1"/>
</dbReference>
<dbReference type="GO" id="GO:0016567">
    <property type="term" value="P:protein ubiquitination"/>
    <property type="evidence" value="ECO:0007669"/>
    <property type="project" value="UniProtKB-UniPathway"/>
</dbReference>
<dbReference type="Pfam" id="PF25553">
    <property type="entry name" value="BTB-POZ_ANK-like"/>
    <property type="match status" value="1"/>
</dbReference>
<dbReference type="InterPro" id="IPR011333">
    <property type="entry name" value="SKP1/BTB/POZ_sf"/>
</dbReference>
<evidence type="ECO:0000313" key="7">
    <source>
        <dbReference type="Proteomes" id="UP000257109"/>
    </source>
</evidence>
<keyword evidence="7" id="KW-1185">Reference proteome</keyword>
<evidence type="ECO:0000256" key="4">
    <source>
        <dbReference type="SAM" id="MobiDB-lite"/>
    </source>
</evidence>
<dbReference type="STRING" id="157652.A0A371ID39"/>
<keyword evidence="3" id="KW-0833">Ubl conjugation pathway</keyword>
<gene>
    <name evidence="6" type="ORF">CR513_02151</name>
</gene>
<dbReference type="InterPro" id="IPR058039">
    <property type="entry name" value="At3g05675-like_ankyrin"/>
</dbReference>
<sequence>MIPSAGVPKKRQRTTAIRRSSSTVGTISSASDITLTEHSENLGRPSPMADDRPSAAADDALHFNDATTADVVLRLFTDAPCPLESSPSATADSVSNSDLHVYLHSDILRRSKYFSALLSERWIGHVHVPGHSSSSDRDLCRLNLGVPPAAGSIRSHLAVLELLYTNDFAAVVDGASTALDLLPVALELLFEECVRWCVDFLEAVPWTEEEEKRVVRLIPFLSEEESKELVARVSPSGEDSCEAMLEGLVSSAMNSYANTAFVKAFVGKILRDLSSKETAKRVLEKAFARSLKTVKESLEDYSSPVFRGDHNETEAIQKLNLHKASTNGKHLLWLVERMIELRVADVAVTEWSEQAGFTADLQRAFRDDAWRNIVPGLPAVILRCTCRLANAVTAGTILASRQVRRKLVEDWLPVLVVCKDNVSPISPSNKSLYLELEETFLRIISTLPMSDAQELLQRCLSFSTRNVEDCPHLVTAFNTWFRRAARPLKPDSLFDQ</sequence>
<feature type="non-terminal residue" evidence="6">
    <location>
        <position position="1"/>
    </location>
</feature>
<protein>
    <submittedName>
        <fullName evidence="6">BTB/POZ domain-containing protein</fullName>
    </submittedName>
</protein>
<dbReference type="OrthoDB" id="1885107at2759"/>
<dbReference type="PANTHER" id="PTHR31060:SF6">
    <property type="entry name" value="EXPRESSED PROTEIN"/>
    <property type="match status" value="1"/>
</dbReference>
<organism evidence="6 7">
    <name type="scientific">Mucuna pruriens</name>
    <name type="common">Velvet bean</name>
    <name type="synonym">Dolichos pruriens</name>
    <dbReference type="NCBI Taxonomy" id="157652"/>
    <lineage>
        <taxon>Eukaryota</taxon>
        <taxon>Viridiplantae</taxon>
        <taxon>Streptophyta</taxon>
        <taxon>Embryophyta</taxon>
        <taxon>Tracheophyta</taxon>
        <taxon>Spermatophyta</taxon>
        <taxon>Magnoliopsida</taxon>
        <taxon>eudicotyledons</taxon>
        <taxon>Gunneridae</taxon>
        <taxon>Pentapetalae</taxon>
        <taxon>rosids</taxon>
        <taxon>fabids</taxon>
        <taxon>Fabales</taxon>
        <taxon>Fabaceae</taxon>
        <taxon>Papilionoideae</taxon>
        <taxon>50 kb inversion clade</taxon>
        <taxon>NPAAA clade</taxon>
        <taxon>indigoferoid/millettioid clade</taxon>
        <taxon>Phaseoleae</taxon>
        <taxon>Mucuna</taxon>
    </lineage>
</organism>